<keyword evidence="8" id="KW-0406">Ion transport</keyword>
<feature type="compositionally biased region" description="Basic and acidic residues" evidence="19">
    <location>
        <begin position="977"/>
        <end position="1014"/>
    </location>
</feature>
<dbReference type="FunFam" id="3.40.190.10:FF:000078">
    <property type="entry name" value="glutamate receptor ionotropic, NMDA 3B"/>
    <property type="match status" value="1"/>
</dbReference>
<feature type="compositionally biased region" description="Basic and acidic residues" evidence="19">
    <location>
        <begin position="927"/>
        <end position="951"/>
    </location>
</feature>
<dbReference type="InterPro" id="IPR001828">
    <property type="entry name" value="ANF_lig-bd_rcpt"/>
</dbReference>
<evidence type="ECO:0000256" key="17">
    <source>
        <dbReference type="PIRSR" id="PIRSR601508-2"/>
    </source>
</evidence>
<evidence type="ECO:0000256" key="4">
    <source>
        <dbReference type="ARBA" id="ARBA00022692"/>
    </source>
</evidence>
<dbReference type="Pfam" id="PF00060">
    <property type="entry name" value="Lig_chan"/>
    <property type="match status" value="1"/>
</dbReference>
<evidence type="ECO:0000256" key="8">
    <source>
        <dbReference type="ARBA" id="ARBA00023065"/>
    </source>
</evidence>
<dbReference type="Gene3D" id="3.40.190.10">
    <property type="entry name" value="Periplasmic binding protein-like II"/>
    <property type="match status" value="3"/>
</dbReference>
<dbReference type="FunFam" id="1.10.287.70:FF:000143">
    <property type="entry name" value="Probable glutamate receptor"/>
    <property type="match status" value="1"/>
</dbReference>
<keyword evidence="18" id="KW-1015">Disulfide bond</keyword>
<dbReference type="GO" id="GO:0045211">
    <property type="term" value="C:postsynaptic membrane"/>
    <property type="evidence" value="ECO:0007669"/>
    <property type="project" value="UniProtKB-SubCell"/>
</dbReference>
<keyword evidence="13" id="KW-1071">Ligand-gated ion channel</keyword>
<evidence type="ECO:0000259" key="22">
    <source>
        <dbReference type="SMART" id="SM00918"/>
    </source>
</evidence>
<dbReference type="AlphaFoldDB" id="A0AAV2HZP4"/>
<dbReference type="Pfam" id="PF01094">
    <property type="entry name" value="ANF_receptor"/>
    <property type="match status" value="1"/>
</dbReference>
<dbReference type="SMART" id="SM00079">
    <property type="entry name" value="PBPe"/>
    <property type="match status" value="1"/>
</dbReference>
<feature type="binding site" evidence="16">
    <location>
        <position position="543"/>
    </location>
    <ligand>
        <name>L-glutamate</name>
        <dbReference type="ChEBI" id="CHEBI:29985"/>
    </ligand>
</feature>
<feature type="site" description="Interaction with the cone snail toxin Con-ikot-ikot" evidence="17">
    <location>
        <position position="715"/>
    </location>
</feature>
<comment type="subcellular location">
    <subcellularLocation>
        <location evidence="1">Cell membrane</location>
        <topology evidence="1">Multi-pass membrane protein</topology>
    </subcellularLocation>
    <subcellularLocation>
        <location evidence="15">Postsynaptic cell membrane</location>
    </subcellularLocation>
</comment>
<feature type="region of interest" description="Disordered" evidence="19">
    <location>
        <begin position="966"/>
        <end position="1033"/>
    </location>
</feature>
<dbReference type="InterPro" id="IPR028082">
    <property type="entry name" value="Peripla_BP_I"/>
</dbReference>
<feature type="compositionally biased region" description="Low complexity" evidence="19">
    <location>
        <begin position="914"/>
        <end position="925"/>
    </location>
</feature>
<evidence type="ECO:0000256" key="1">
    <source>
        <dbReference type="ARBA" id="ARBA00004651"/>
    </source>
</evidence>
<keyword evidence="2" id="KW-0813">Transport</keyword>
<feature type="site" description="Interaction with the cone snail toxin Con-ikot-ikot" evidence="17">
    <location>
        <position position="835"/>
    </location>
</feature>
<feature type="binding site" evidence="16">
    <location>
        <position position="536"/>
    </location>
    <ligand>
        <name>L-glutamate</name>
        <dbReference type="ChEBI" id="CHEBI:29985"/>
    </ligand>
</feature>
<evidence type="ECO:0000259" key="21">
    <source>
        <dbReference type="SMART" id="SM00079"/>
    </source>
</evidence>
<keyword evidence="11" id="KW-0325">Glycoprotein</keyword>
<organism evidence="23 24">
    <name type="scientific">Lymnaea stagnalis</name>
    <name type="common">Great pond snail</name>
    <name type="synonym">Helix stagnalis</name>
    <dbReference type="NCBI Taxonomy" id="6523"/>
    <lineage>
        <taxon>Eukaryota</taxon>
        <taxon>Metazoa</taxon>
        <taxon>Spiralia</taxon>
        <taxon>Lophotrochozoa</taxon>
        <taxon>Mollusca</taxon>
        <taxon>Gastropoda</taxon>
        <taxon>Heterobranchia</taxon>
        <taxon>Euthyneura</taxon>
        <taxon>Panpulmonata</taxon>
        <taxon>Hygrophila</taxon>
        <taxon>Lymnaeoidea</taxon>
        <taxon>Lymnaeidae</taxon>
        <taxon>Lymnaea</taxon>
    </lineage>
</organism>
<protein>
    <submittedName>
        <fullName evidence="23">Uncharacterized protein</fullName>
    </submittedName>
</protein>
<evidence type="ECO:0000256" key="13">
    <source>
        <dbReference type="ARBA" id="ARBA00023286"/>
    </source>
</evidence>
<keyword evidence="5 20" id="KW-1133">Transmembrane helix</keyword>
<keyword evidence="6" id="KW-0770">Synapse</keyword>
<evidence type="ECO:0000256" key="6">
    <source>
        <dbReference type="ARBA" id="ARBA00023018"/>
    </source>
</evidence>
<evidence type="ECO:0000256" key="3">
    <source>
        <dbReference type="ARBA" id="ARBA00022475"/>
    </source>
</evidence>
<proteinExistence type="predicted"/>
<feature type="disulfide bond" evidence="18">
    <location>
        <begin position="801"/>
        <end position="857"/>
    </location>
</feature>
<feature type="site" description="Crucial to convey clamshell closure to channel opening" evidence="17">
    <location>
        <position position="688"/>
    </location>
</feature>
<keyword evidence="14" id="KW-0407">Ion channel</keyword>
<comment type="caution">
    <text evidence="23">The sequence shown here is derived from an EMBL/GenBank/DDBJ whole genome shotgun (WGS) entry which is preliminary data.</text>
</comment>
<evidence type="ECO:0000256" key="9">
    <source>
        <dbReference type="ARBA" id="ARBA00023136"/>
    </source>
</evidence>
<gene>
    <name evidence="23" type="ORF">GSLYS_00013027001</name>
</gene>
<feature type="binding site" evidence="16">
    <location>
        <position position="789"/>
    </location>
    <ligand>
        <name>L-glutamate</name>
        <dbReference type="ChEBI" id="CHEBI:29985"/>
    </ligand>
</feature>
<keyword evidence="24" id="KW-1185">Reference proteome</keyword>
<evidence type="ECO:0000256" key="5">
    <source>
        <dbReference type="ARBA" id="ARBA00022989"/>
    </source>
</evidence>
<evidence type="ECO:0000256" key="16">
    <source>
        <dbReference type="PIRSR" id="PIRSR601508-1"/>
    </source>
</evidence>
<feature type="transmembrane region" description="Helical" evidence="20">
    <location>
        <begin position="874"/>
        <end position="897"/>
    </location>
</feature>
<dbReference type="InterPro" id="IPR015683">
    <property type="entry name" value="Ionotropic_Glu_rcpt"/>
</dbReference>
<dbReference type="CDD" id="cd13717">
    <property type="entry name" value="PBP2_iGluR_putative"/>
    <property type="match status" value="1"/>
</dbReference>
<dbReference type="SMART" id="SM00918">
    <property type="entry name" value="Lig_chan-Glu_bd"/>
    <property type="match status" value="1"/>
</dbReference>
<evidence type="ECO:0000256" key="7">
    <source>
        <dbReference type="ARBA" id="ARBA00023054"/>
    </source>
</evidence>
<keyword evidence="9 20" id="KW-0472">Membrane</keyword>
<evidence type="ECO:0000313" key="24">
    <source>
        <dbReference type="Proteomes" id="UP001497497"/>
    </source>
</evidence>
<evidence type="ECO:0000256" key="11">
    <source>
        <dbReference type="ARBA" id="ARBA00023180"/>
    </source>
</evidence>
<dbReference type="Gene3D" id="3.40.50.2300">
    <property type="match status" value="2"/>
</dbReference>
<evidence type="ECO:0000256" key="14">
    <source>
        <dbReference type="ARBA" id="ARBA00023303"/>
    </source>
</evidence>
<keyword evidence="7" id="KW-0175">Coiled coil</keyword>
<feature type="region of interest" description="Disordered" evidence="19">
    <location>
        <begin position="908"/>
        <end position="951"/>
    </location>
</feature>
<keyword evidence="4 20" id="KW-0812">Transmembrane</keyword>
<keyword evidence="12" id="KW-0628">Postsynaptic cell membrane</keyword>
<feature type="domain" description="Ionotropic glutamate receptor L-glutamate and glycine-binding" evidence="22">
    <location>
        <begin position="466"/>
        <end position="527"/>
    </location>
</feature>
<feature type="binding site" evidence="16">
    <location>
        <position position="538"/>
    </location>
    <ligand>
        <name>L-glutamate</name>
        <dbReference type="ChEBI" id="CHEBI:29985"/>
    </ligand>
</feature>
<keyword evidence="3" id="KW-1003">Cell membrane</keyword>
<dbReference type="GO" id="GO:0015276">
    <property type="term" value="F:ligand-gated monoatomic ion channel activity"/>
    <property type="evidence" value="ECO:0007669"/>
    <property type="project" value="InterPro"/>
</dbReference>
<dbReference type="InterPro" id="IPR001320">
    <property type="entry name" value="Iontro_rcpt_C"/>
</dbReference>
<evidence type="ECO:0000313" key="23">
    <source>
        <dbReference type="EMBL" id="CAL1539208.1"/>
    </source>
</evidence>
<dbReference type="EMBL" id="CAXITT010000332">
    <property type="protein sequence ID" value="CAL1539208.1"/>
    <property type="molecule type" value="Genomic_DNA"/>
</dbReference>
<feature type="disulfide bond" evidence="18">
    <location>
        <begin position="119"/>
        <end position="365"/>
    </location>
</feature>
<dbReference type="PRINTS" id="PR00177">
    <property type="entry name" value="NMDARECEPTOR"/>
</dbReference>
<evidence type="ECO:0000256" key="15">
    <source>
        <dbReference type="ARBA" id="ARBA00034100"/>
    </source>
</evidence>
<dbReference type="Pfam" id="PF10613">
    <property type="entry name" value="Lig_chan-Glu_bd"/>
    <property type="match status" value="1"/>
</dbReference>
<dbReference type="PANTHER" id="PTHR18966">
    <property type="entry name" value="IONOTROPIC GLUTAMATE RECEPTOR"/>
    <property type="match status" value="1"/>
</dbReference>
<feature type="transmembrane region" description="Helical" evidence="20">
    <location>
        <begin position="582"/>
        <end position="604"/>
    </location>
</feature>
<evidence type="ECO:0000256" key="12">
    <source>
        <dbReference type="ARBA" id="ARBA00023257"/>
    </source>
</evidence>
<dbReference type="SUPFAM" id="SSF53822">
    <property type="entry name" value="Periplasmic binding protein-like I"/>
    <property type="match status" value="1"/>
</dbReference>
<evidence type="ECO:0000256" key="2">
    <source>
        <dbReference type="ARBA" id="ARBA00022448"/>
    </source>
</evidence>
<dbReference type="GO" id="GO:0043226">
    <property type="term" value="C:organelle"/>
    <property type="evidence" value="ECO:0007669"/>
    <property type="project" value="UniProtKB-ARBA"/>
</dbReference>
<evidence type="ECO:0000256" key="18">
    <source>
        <dbReference type="PIRSR" id="PIRSR601508-3"/>
    </source>
</evidence>
<evidence type="ECO:0000256" key="19">
    <source>
        <dbReference type="SAM" id="MobiDB-lite"/>
    </source>
</evidence>
<evidence type="ECO:0000256" key="10">
    <source>
        <dbReference type="ARBA" id="ARBA00023170"/>
    </source>
</evidence>
<dbReference type="SUPFAM" id="SSF81324">
    <property type="entry name" value="Voltage-gated potassium channels"/>
    <property type="match status" value="1"/>
</dbReference>
<evidence type="ECO:0000256" key="20">
    <source>
        <dbReference type="SAM" id="Phobius"/>
    </source>
</evidence>
<dbReference type="GO" id="GO:0038023">
    <property type="term" value="F:signaling receptor activity"/>
    <property type="evidence" value="ECO:0007669"/>
    <property type="project" value="InterPro"/>
</dbReference>
<feature type="transmembrane region" description="Helical" evidence="20">
    <location>
        <begin position="658"/>
        <end position="681"/>
    </location>
</feature>
<keyword evidence="10" id="KW-0675">Receptor</keyword>
<reference evidence="23 24" key="1">
    <citation type="submission" date="2024-04" db="EMBL/GenBank/DDBJ databases">
        <authorList>
            <consortium name="Genoscope - CEA"/>
            <person name="William W."/>
        </authorList>
    </citation>
    <scope>NUCLEOTIDE SEQUENCE [LARGE SCALE GENOMIC DNA]</scope>
</reference>
<dbReference type="Proteomes" id="UP001497497">
    <property type="component" value="Unassembled WGS sequence"/>
</dbReference>
<name>A0AAV2HZP4_LYMST</name>
<dbReference type="Gene3D" id="1.10.287.70">
    <property type="match status" value="1"/>
</dbReference>
<accession>A0AAV2HZP4</accession>
<feature type="domain" description="Ionotropic glutamate receptor C-terminal" evidence="21">
    <location>
        <begin position="455"/>
        <end position="852"/>
    </location>
</feature>
<dbReference type="InterPro" id="IPR019594">
    <property type="entry name" value="Glu/Gly-bd"/>
</dbReference>
<dbReference type="SUPFAM" id="SSF53850">
    <property type="entry name" value="Periplasmic binding protein-like II"/>
    <property type="match status" value="1"/>
</dbReference>
<sequence length="1033" mass="115603">MSQNVCDFIYTRALKTTRHDKELSFFYGNCLRSIERMTSSSCFLLTLMSLMTTSRFQPVNSAISPVVVVVISDVIMFNNPDIDAIFENVPRIANTGSQVKVQVTPIISDNITEIVDQVCTLFSAGVIALVDMSSPGSALILRSYCSEFGVAYISLVDRAYYYNLHERNVAAVRLEPTATQMLGVLADIATQEKLNNIAIVYDDTFDLQNTPRRVLTNIPAQHVYLPMSTNLTELQHILKVMLRINSKVLFIIAKKINAETFLNVLTQDNNSNFEPNVFVLTKDSKVNCASCLGTQRVLVITAKQTIEVNKLLIDFMRKFGIDRDFDQDRIKVDEAFAFDVARLIVSAVVSVSKTVNVTSISSQDCSTINNASNDQLVQSQQLMETILQSNVQGVFGNLVYSKEELSFSYNMTLLVNEVIFEHGTLRSRIQVASWTHGGPVVTSAGSLIKSGKRMKYKVVVVSGIPPFVYKSMPSNETGRVVYSGYCIELLEKIAANMGFDYDIHDTHVVGSVNENGQWSGAIGELVDGTADLAVGPISVMAERETVIDFTVPFYDLVGLTILMKKPTVDYSLFKFLSVLDHAVWGCIIGAFILFSVLICVFDRLSPFSYQNRRSQWKEHGEEPRVFTLKEGIWFCMMSLTPQGGGETPKALSGRLIAATWWLFGFIIIATYTANLAAFLTVSRLETPIASLDDLSKQFKIQYAPLNDSTAMIYFKRMADIEQRFYEIWKNMSLNDDLAPIERAQLAVWDYPVSDKYTRLWETMKKSGFPESEEAGAKRILEGNFAFIADSTSNKYHMLTNCDLQEVGEEFSRKPYALAVPEGSPLRNELSNTILKLINNRTLEELKTKWWNMDSKSCPAVDDESDGISIRNIGGVFLVIVIGSGLSLITLVLECYWYRIRPERLRKKTKDHELSLASSSASTLSSPGDKEQMDRMRRKCSEQHGGGERETGLDCGFTNLGFEFSEGLQPPDGCDSLDGSHDRRDDGRGRQDGSHGRRDGSHGRRDGSIGRRDGSFDCQDGSYEKKPTEYTVRF</sequence>
<dbReference type="InterPro" id="IPR001508">
    <property type="entry name" value="Iono_Glu_rcpt_met"/>
</dbReference>